<protein>
    <submittedName>
        <fullName evidence="1">Uncharacterized protein</fullName>
    </submittedName>
</protein>
<evidence type="ECO:0000313" key="1">
    <source>
        <dbReference type="EMBL" id="PIN27161.1"/>
    </source>
</evidence>
<dbReference type="EMBL" id="NKXS01000006">
    <property type="protein sequence ID" value="PIN27161.1"/>
    <property type="molecule type" value="Genomic_DNA"/>
</dbReference>
<reference evidence="2" key="1">
    <citation type="journal article" date="2018" name="Gigascience">
        <title>Genome assembly of the Pink Ipe (Handroanthus impetiginosus, Bignoniaceae), a highly valued, ecologically keystone Neotropical timber forest tree.</title>
        <authorList>
            <person name="Silva-Junior O.B."/>
            <person name="Grattapaglia D."/>
            <person name="Novaes E."/>
            <person name="Collevatti R.G."/>
        </authorList>
    </citation>
    <scope>NUCLEOTIDE SEQUENCE [LARGE SCALE GENOMIC DNA]</scope>
    <source>
        <strain evidence="2">cv. UFG-1</strain>
    </source>
</reference>
<dbReference type="AlphaFoldDB" id="A0A2G9IBN0"/>
<sequence>MLKIEQRVSAISTAVAQFPYKVGAQPVEALPLHISSYGPGIFSPNLKQISAILLTREISCSTALPISPCGKIYFYRHNTFHCRVISSSPADSVVLLMELVYAPTNINFIDFFSMQFPTFHQFFFYPVSKSSLSTFLEACSPCELDWHLIVIIAGEWSGT</sequence>
<dbReference type="Proteomes" id="UP000231279">
    <property type="component" value="Unassembled WGS sequence"/>
</dbReference>
<name>A0A2G9IBN0_9LAMI</name>
<proteinExistence type="predicted"/>
<gene>
    <name evidence="1" type="ORF">CDL12_00077</name>
</gene>
<comment type="caution">
    <text evidence="1">The sequence shown here is derived from an EMBL/GenBank/DDBJ whole genome shotgun (WGS) entry which is preliminary data.</text>
</comment>
<evidence type="ECO:0000313" key="2">
    <source>
        <dbReference type="Proteomes" id="UP000231279"/>
    </source>
</evidence>
<organism evidence="1 2">
    <name type="scientific">Handroanthus impetiginosus</name>
    <dbReference type="NCBI Taxonomy" id="429701"/>
    <lineage>
        <taxon>Eukaryota</taxon>
        <taxon>Viridiplantae</taxon>
        <taxon>Streptophyta</taxon>
        <taxon>Embryophyta</taxon>
        <taxon>Tracheophyta</taxon>
        <taxon>Spermatophyta</taxon>
        <taxon>Magnoliopsida</taxon>
        <taxon>eudicotyledons</taxon>
        <taxon>Gunneridae</taxon>
        <taxon>Pentapetalae</taxon>
        <taxon>asterids</taxon>
        <taxon>lamiids</taxon>
        <taxon>Lamiales</taxon>
        <taxon>Bignoniaceae</taxon>
        <taxon>Crescentiina</taxon>
        <taxon>Tabebuia alliance</taxon>
        <taxon>Handroanthus</taxon>
    </lineage>
</organism>
<accession>A0A2G9IBN0</accession>
<keyword evidence="2" id="KW-1185">Reference proteome</keyword>